<dbReference type="EMBL" id="RDBE01000010">
    <property type="protein sequence ID" value="RLV47649.1"/>
    <property type="molecule type" value="Genomic_DNA"/>
</dbReference>
<dbReference type="AlphaFoldDB" id="A0A3L8NZD4"/>
<name>A0A3L8NZD4_9ACTN</name>
<dbReference type="Gene3D" id="1.10.10.1150">
    <property type="entry name" value="Coenzyme PQQ synthesis protein D (PqqD)"/>
    <property type="match status" value="1"/>
</dbReference>
<dbReference type="Pfam" id="PF05402">
    <property type="entry name" value="PqqD"/>
    <property type="match status" value="1"/>
</dbReference>
<evidence type="ECO:0000313" key="1">
    <source>
        <dbReference type="EMBL" id="RLV47649.1"/>
    </source>
</evidence>
<organism evidence="1 2">
    <name type="scientific">Nocardioides mangrovicus</name>
    <dbReference type="NCBI Taxonomy" id="2478913"/>
    <lineage>
        <taxon>Bacteria</taxon>
        <taxon>Bacillati</taxon>
        <taxon>Actinomycetota</taxon>
        <taxon>Actinomycetes</taxon>
        <taxon>Propionibacteriales</taxon>
        <taxon>Nocardioidaceae</taxon>
        <taxon>Nocardioides</taxon>
    </lineage>
</organism>
<evidence type="ECO:0000313" key="2">
    <source>
        <dbReference type="Proteomes" id="UP000281708"/>
    </source>
</evidence>
<protein>
    <submittedName>
        <fullName evidence="1">PqqD family protein</fullName>
    </submittedName>
</protein>
<accession>A0A3L8NZD4</accession>
<sequence>MAERYAVPDDLGWVATRRTPAPQVTIALLPDGPPFALHGASAAIWLAVVDLADPAAVVTRVAEETEQPEDVVREGVLGFLEELAGRGFLRPA</sequence>
<proteinExistence type="predicted"/>
<gene>
    <name evidence="1" type="ORF">D9V37_15925</name>
</gene>
<dbReference type="InterPro" id="IPR008792">
    <property type="entry name" value="PQQD"/>
</dbReference>
<keyword evidence="2" id="KW-1185">Reference proteome</keyword>
<dbReference type="InterPro" id="IPR041881">
    <property type="entry name" value="PqqD_sf"/>
</dbReference>
<dbReference type="Proteomes" id="UP000281708">
    <property type="component" value="Unassembled WGS sequence"/>
</dbReference>
<comment type="caution">
    <text evidence="1">The sequence shown here is derived from an EMBL/GenBank/DDBJ whole genome shotgun (WGS) entry which is preliminary data.</text>
</comment>
<dbReference type="OrthoDB" id="4869642at2"/>
<reference evidence="1 2" key="1">
    <citation type="submission" date="2018-10" db="EMBL/GenBank/DDBJ databases">
        <title>Marmoricola sp. 4Q3S-7 whole genome shotgun sequence.</title>
        <authorList>
            <person name="Li F."/>
        </authorList>
    </citation>
    <scope>NUCLEOTIDE SEQUENCE [LARGE SCALE GENOMIC DNA]</scope>
    <source>
        <strain evidence="1 2">4Q3S-7</strain>
    </source>
</reference>
<dbReference type="RefSeq" id="WP_121807155.1">
    <property type="nucleotide sequence ID" value="NZ_RDBE01000010.1"/>
</dbReference>